<dbReference type="AlphaFoldDB" id="A0A0L6V468"/>
<keyword evidence="2" id="KW-1185">Reference proteome</keyword>
<gene>
    <name evidence="1" type="ORF">VP01_2657g2</name>
</gene>
<organism evidence="1 2">
    <name type="scientific">Puccinia sorghi</name>
    <dbReference type="NCBI Taxonomy" id="27349"/>
    <lineage>
        <taxon>Eukaryota</taxon>
        <taxon>Fungi</taxon>
        <taxon>Dikarya</taxon>
        <taxon>Basidiomycota</taxon>
        <taxon>Pucciniomycotina</taxon>
        <taxon>Pucciniomycetes</taxon>
        <taxon>Pucciniales</taxon>
        <taxon>Pucciniaceae</taxon>
        <taxon>Puccinia</taxon>
    </lineage>
</organism>
<accession>A0A0L6V468</accession>
<evidence type="ECO:0000313" key="2">
    <source>
        <dbReference type="Proteomes" id="UP000037035"/>
    </source>
</evidence>
<comment type="caution">
    <text evidence="1">The sequence shown here is derived from an EMBL/GenBank/DDBJ whole genome shotgun (WGS) entry which is preliminary data.</text>
</comment>
<protein>
    <submittedName>
        <fullName evidence="1">Uncharacterized protein</fullName>
    </submittedName>
</protein>
<sequence length="362" mass="42744">MKDFQFPRFLNLEILDLNSKICLIKVRFFCNLDLAHLDQAIQTYRKLFFIFQCYQYGDSFYNSKLITTETNFPEKHHAKCLGKKWRCDINHNESFINWEINRIKNKYDKLKVEEIYKMEEEQGNRGQWNYLKGDTEIKASEFLIPHSINMFRECDFFLLDNEFIVYFLKVVFKKPTWLKFYQFIWLTSNQVKTGLIKINYLLLTIRKSSANCGLWADILKYIPSFANLMRGPSIMPLVLSVTFIQKSLSLDQNGVLVGNKYEGSEIFKGEENFRKRQRRERKLEISICPHPIPGLPEPAVSSSSFLIFSFSQLESVSVQAVCAIRRSTRTSRVKLIHESEWIRIMETVADLLSWMRTDQACF</sequence>
<dbReference type="Proteomes" id="UP000037035">
    <property type="component" value="Unassembled WGS sequence"/>
</dbReference>
<proteinExistence type="predicted"/>
<dbReference type="VEuPathDB" id="FungiDB:VP01_2657g2"/>
<evidence type="ECO:0000313" key="1">
    <source>
        <dbReference type="EMBL" id="KNZ55524.1"/>
    </source>
</evidence>
<reference evidence="1 2" key="1">
    <citation type="submission" date="2015-08" db="EMBL/GenBank/DDBJ databases">
        <title>Next Generation Sequencing and Analysis of the Genome of Puccinia sorghi L Schw, the Causal Agent of Maize Common Rust.</title>
        <authorList>
            <person name="Rochi L."/>
            <person name="Burguener G."/>
            <person name="Darino M."/>
            <person name="Turjanski A."/>
            <person name="Kreff E."/>
            <person name="Dieguez M.J."/>
            <person name="Sacco F."/>
        </authorList>
    </citation>
    <scope>NUCLEOTIDE SEQUENCE [LARGE SCALE GENOMIC DNA]</scope>
    <source>
        <strain evidence="1 2">RO10H11247</strain>
    </source>
</reference>
<name>A0A0L6V468_9BASI</name>
<dbReference type="EMBL" id="LAVV01007565">
    <property type="protein sequence ID" value="KNZ55524.1"/>
    <property type="molecule type" value="Genomic_DNA"/>
</dbReference>